<evidence type="ECO:0008006" key="5">
    <source>
        <dbReference type="Google" id="ProtNLM"/>
    </source>
</evidence>
<dbReference type="GO" id="GO:0005737">
    <property type="term" value="C:cytoplasm"/>
    <property type="evidence" value="ECO:0007669"/>
    <property type="project" value="TreeGrafter"/>
</dbReference>
<organism evidence="4">
    <name type="scientific">marine sediment metagenome</name>
    <dbReference type="NCBI Taxonomy" id="412755"/>
    <lineage>
        <taxon>unclassified sequences</taxon>
        <taxon>metagenomes</taxon>
        <taxon>ecological metagenomes</taxon>
    </lineage>
</organism>
<dbReference type="GO" id="GO:0009330">
    <property type="term" value="C:DNA topoisomerase type II (double strand cut, ATP-hydrolyzing) complex"/>
    <property type="evidence" value="ECO:0007669"/>
    <property type="project" value="TreeGrafter"/>
</dbReference>
<proteinExistence type="predicted"/>
<dbReference type="Gene3D" id="2.120.10.90">
    <property type="entry name" value="DNA gyrase/topoisomerase IV, subunit A, C-terminal"/>
    <property type="match status" value="1"/>
</dbReference>
<evidence type="ECO:0000313" key="4">
    <source>
        <dbReference type="EMBL" id="GAF85222.1"/>
    </source>
</evidence>
<dbReference type="PANTHER" id="PTHR43493:SF5">
    <property type="entry name" value="DNA GYRASE SUBUNIT A, CHLOROPLASTIC_MITOCHONDRIAL"/>
    <property type="match status" value="1"/>
</dbReference>
<dbReference type="SUPFAM" id="SSF56719">
    <property type="entry name" value="Type II DNA topoisomerase"/>
    <property type="match status" value="1"/>
</dbReference>
<feature type="non-terminal residue" evidence="4">
    <location>
        <position position="1"/>
    </location>
</feature>
<name>X0TAJ8_9ZZZZ</name>
<dbReference type="InterPro" id="IPR035516">
    <property type="entry name" value="Gyrase/topoIV_suA_C"/>
</dbReference>
<dbReference type="InterPro" id="IPR050220">
    <property type="entry name" value="Type_II_DNA_Topoisomerases"/>
</dbReference>
<accession>X0TAJ8</accession>
<sequence length="382" mass="41711">ERQKIEAEYADVIQTIALLEDLLANPRKILFLTREELTELREAYADDRRTRIVASDGETLAAEDLIPDETVLISISRRGYIKRTPAKAYRSRAGRGRGIAGMSIRAEDAVQHLFAANSLAGVLFFSNRGKVFQEKVYQIPDAQRQARGIPLGNLLTLSRGERITAALPVPSFEETAFLTMVTRQGRIKRVALGELASVRRSGLVAIKLEKGDELGWVRLTNGDQEIILVTKRGKALRFSETAVRPQGRAGAGVWAIRLAGGDAVTSVDVVEPEGQLLVMTAHGYGKRTSLSEFPTKGRHGGGMVTLHQKHLSQTGPIVAARVVGLKSEVTIITAEGMALRTHVENFPQQGRASRGKRVIDLEAGDVVASVARLAEKPVKRET</sequence>
<dbReference type="AlphaFoldDB" id="X0TAJ8"/>
<comment type="caution">
    <text evidence="4">The sequence shown here is derived from an EMBL/GenBank/DDBJ whole genome shotgun (WGS) entry which is preliminary data.</text>
</comment>
<dbReference type="InterPro" id="IPR006691">
    <property type="entry name" value="GyrA/parC_rep"/>
</dbReference>
<dbReference type="GO" id="GO:0003677">
    <property type="term" value="F:DNA binding"/>
    <property type="evidence" value="ECO:0007669"/>
    <property type="project" value="UniProtKB-KW"/>
</dbReference>
<evidence type="ECO:0000256" key="1">
    <source>
        <dbReference type="ARBA" id="ARBA00023029"/>
    </source>
</evidence>
<evidence type="ECO:0000256" key="3">
    <source>
        <dbReference type="ARBA" id="ARBA00023235"/>
    </source>
</evidence>
<dbReference type="FunFam" id="2.120.10.90:FF:000005">
    <property type="entry name" value="DNA topoisomerase 4 subunit A"/>
    <property type="match status" value="1"/>
</dbReference>
<keyword evidence="3" id="KW-0413">Isomerase</keyword>
<evidence type="ECO:0000256" key="2">
    <source>
        <dbReference type="ARBA" id="ARBA00023125"/>
    </source>
</evidence>
<protein>
    <recommendedName>
        <fullName evidence="5">DNA topoisomerase (ATP-hydrolyzing)</fullName>
    </recommendedName>
</protein>
<gene>
    <name evidence="4" type="ORF">S01H1_07128</name>
</gene>
<dbReference type="GO" id="GO:0003918">
    <property type="term" value="F:DNA topoisomerase type II (double strand cut, ATP-hydrolyzing) activity"/>
    <property type="evidence" value="ECO:0007669"/>
    <property type="project" value="InterPro"/>
</dbReference>
<dbReference type="SUPFAM" id="SSF101904">
    <property type="entry name" value="GyrA/ParC C-terminal domain-like"/>
    <property type="match status" value="1"/>
</dbReference>
<reference evidence="4" key="1">
    <citation type="journal article" date="2014" name="Front. Microbiol.">
        <title>High frequency of phylogenetically diverse reductive dehalogenase-homologous genes in deep subseafloor sedimentary metagenomes.</title>
        <authorList>
            <person name="Kawai M."/>
            <person name="Futagami T."/>
            <person name="Toyoda A."/>
            <person name="Takaki Y."/>
            <person name="Nishi S."/>
            <person name="Hori S."/>
            <person name="Arai W."/>
            <person name="Tsubouchi T."/>
            <person name="Morono Y."/>
            <person name="Uchiyama I."/>
            <person name="Ito T."/>
            <person name="Fujiyama A."/>
            <person name="Inagaki F."/>
            <person name="Takami H."/>
        </authorList>
    </citation>
    <scope>NUCLEOTIDE SEQUENCE</scope>
    <source>
        <strain evidence="4">Expedition CK06-06</strain>
    </source>
</reference>
<keyword evidence="2" id="KW-0238">DNA-binding</keyword>
<dbReference type="PANTHER" id="PTHR43493">
    <property type="entry name" value="DNA GYRASE/TOPOISOMERASE SUBUNIT A"/>
    <property type="match status" value="1"/>
</dbReference>
<dbReference type="InterPro" id="IPR013760">
    <property type="entry name" value="Topo_IIA-like_dom_sf"/>
</dbReference>
<keyword evidence="1" id="KW-0799">Topoisomerase</keyword>
<dbReference type="Pfam" id="PF03989">
    <property type="entry name" value="DNA_gyraseA_C"/>
    <property type="match status" value="6"/>
</dbReference>
<dbReference type="GO" id="GO:0006265">
    <property type="term" value="P:DNA topological change"/>
    <property type="evidence" value="ECO:0007669"/>
    <property type="project" value="InterPro"/>
</dbReference>
<dbReference type="Gene3D" id="1.10.268.10">
    <property type="entry name" value="Topoisomerase, domain 3"/>
    <property type="match status" value="1"/>
</dbReference>
<dbReference type="GO" id="GO:0005524">
    <property type="term" value="F:ATP binding"/>
    <property type="evidence" value="ECO:0007669"/>
    <property type="project" value="InterPro"/>
</dbReference>
<dbReference type="EMBL" id="BARS01003677">
    <property type="protein sequence ID" value="GAF85222.1"/>
    <property type="molecule type" value="Genomic_DNA"/>
</dbReference>
<dbReference type="InterPro" id="IPR013757">
    <property type="entry name" value="Topo_IIA_A_a_sf"/>
</dbReference>